<evidence type="ECO:0000313" key="13">
    <source>
        <dbReference type="Proteomes" id="UP001483337"/>
    </source>
</evidence>
<dbReference type="InterPro" id="IPR004358">
    <property type="entry name" value="Sig_transdc_His_kin-like_C"/>
</dbReference>
<sequence length="592" mass="68001">MNMKIWQKFLVSSTILIGLICLMGSSVFRLYRAEIAAQKAQKSTAYALKITHGLEKSLKDQALSLKDFVVLNHNTAYMIKFQNIRSNFLIELKELELVMDEAAKDISFVHRRHAFLTNLADTLDSRDDVLISQQDLQAINSYIKDITFYLEDISRTAKNQNYAATGNLERIRQMNTVFLSLGIICIFLVFLFKLIIIIVPVIRSLHKLQIGVAKIGAGDLNYYLDIQTNDEIEQLADDFNQMTIKLRNFYYSLESRVTERTSELFQLNQDLQSEIIERKEAEIKLKQSQIELTQKAQQLQKTIKELQETQAQLIQKEKMSSLGQLVAGVAHEINNPVNFIHGNVTPLKEYVQNLIHLTKLYQTYYPQTIDEIEDYMEYIDLSFILEDTNKIITSLEIGTKRIREIVLSLRNFSRLDEADMKVVNIHEGIDNTLLILQHRIKGKAHHPEIEVIKEYGNLPLIECYPGQLNQVFMNILSNAIDALEGKKYQGFLVEEVEFEKKIKIQTKQVRNNCIAIHIEDNGMGIPKEHINQIFDPFFTTKPIGKGTGLGLSISYQVINGKHHGNLQCITKLGEGTEFIIELPIKQQNIHNN</sequence>
<keyword evidence="4" id="KW-0597">Phosphoprotein</keyword>
<keyword evidence="5" id="KW-0808">Transferase</keyword>
<evidence type="ECO:0000259" key="11">
    <source>
        <dbReference type="PROSITE" id="PS50885"/>
    </source>
</evidence>
<protein>
    <recommendedName>
        <fullName evidence="3">histidine kinase</fullName>
        <ecNumber evidence="3">2.7.13.3</ecNumber>
    </recommendedName>
</protein>
<keyword evidence="8" id="KW-0175">Coiled coil</keyword>
<dbReference type="CDD" id="cd06225">
    <property type="entry name" value="HAMP"/>
    <property type="match status" value="1"/>
</dbReference>
<dbReference type="Gene3D" id="3.30.565.10">
    <property type="entry name" value="Histidine kinase-like ATPase, C-terminal domain"/>
    <property type="match status" value="1"/>
</dbReference>
<accession>A0ABZ2V246</accession>
<dbReference type="EMBL" id="CP150886">
    <property type="protein sequence ID" value="WZB89743.1"/>
    <property type="molecule type" value="Genomic_DNA"/>
</dbReference>
<evidence type="ECO:0000256" key="3">
    <source>
        <dbReference type="ARBA" id="ARBA00012438"/>
    </source>
</evidence>
<dbReference type="Gene3D" id="6.10.340.10">
    <property type="match status" value="1"/>
</dbReference>
<keyword evidence="13" id="KW-1185">Reference proteome</keyword>
<evidence type="ECO:0000256" key="7">
    <source>
        <dbReference type="ARBA" id="ARBA00023012"/>
    </source>
</evidence>
<dbReference type="PROSITE" id="PS50109">
    <property type="entry name" value="HIS_KIN"/>
    <property type="match status" value="1"/>
</dbReference>
<dbReference type="PROSITE" id="PS50885">
    <property type="entry name" value="HAMP"/>
    <property type="match status" value="1"/>
</dbReference>
<feature type="domain" description="HAMP" evidence="11">
    <location>
        <begin position="201"/>
        <end position="251"/>
    </location>
</feature>
<organism evidence="12 13">
    <name type="scientific">Okeanomitos corallinicola TIOX110</name>
    <dbReference type="NCBI Taxonomy" id="3133117"/>
    <lineage>
        <taxon>Bacteria</taxon>
        <taxon>Bacillati</taxon>
        <taxon>Cyanobacteriota</taxon>
        <taxon>Cyanophyceae</taxon>
        <taxon>Nostocales</taxon>
        <taxon>Aphanizomenonaceae</taxon>
        <taxon>Okeanomitos</taxon>
    </lineage>
</organism>
<dbReference type="GO" id="GO:0005524">
    <property type="term" value="F:ATP binding"/>
    <property type="evidence" value="ECO:0007669"/>
    <property type="project" value="UniProtKB-KW"/>
</dbReference>
<dbReference type="PANTHER" id="PTHR43065:SF50">
    <property type="entry name" value="HISTIDINE KINASE"/>
    <property type="match status" value="1"/>
</dbReference>
<evidence type="ECO:0000256" key="9">
    <source>
        <dbReference type="SAM" id="Phobius"/>
    </source>
</evidence>
<dbReference type="Proteomes" id="UP001483337">
    <property type="component" value="Chromosome"/>
</dbReference>
<keyword evidence="6" id="KW-0418">Kinase</keyword>
<gene>
    <name evidence="12" type="ORF">WJM97_08645</name>
</gene>
<feature type="coiled-coil region" evidence="8">
    <location>
        <begin position="271"/>
        <end position="319"/>
    </location>
</feature>
<dbReference type="SUPFAM" id="SSF55874">
    <property type="entry name" value="ATPase domain of HSP90 chaperone/DNA topoisomerase II/histidine kinase"/>
    <property type="match status" value="1"/>
</dbReference>
<evidence type="ECO:0000256" key="1">
    <source>
        <dbReference type="ARBA" id="ARBA00000085"/>
    </source>
</evidence>
<dbReference type="InterPro" id="IPR003594">
    <property type="entry name" value="HATPase_dom"/>
</dbReference>
<dbReference type="CDD" id="cd00082">
    <property type="entry name" value="HisKA"/>
    <property type="match status" value="1"/>
</dbReference>
<keyword evidence="7" id="KW-0902">Two-component regulatory system</keyword>
<feature type="transmembrane region" description="Helical" evidence="9">
    <location>
        <begin position="177"/>
        <end position="202"/>
    </location>
</feature>
<evidence type="ECO:0000259" key="10">
    <source>
        <dbReference type="PROSITE" id="PS50109"/>
    </source>
</evidence>
<dbReference type="EC" id="2.7.13.3" evidence="3"/>
<keyword evidence="9" id="KW-1133">Transmembrane helix</keyword>
<evidence type="ECO:0000256" key="6">
    <source>
        <dbReference type="ARBA" id="ARBA00022777"/>
    </source>
</evidence>
<evidence type="ECO:0000256" key="8">
    <source>
        <dbReference type="SAM" id="Coils"/>
    </source>
</evidence>
<dbReference type="Pfam" id="PF00672">
    <property type="entry name" value="HAMP"/>
    <property type="match status" value="1"/>
</dbReference>
<dbReference type="InterPro" id="IPR036097">
    <property type="entry name" value="HisK_dim/P_sf"/>
</dbReference>
<dbReference type="SMART" id="SM00387">
    <property type="entry name" value="HATPase_c"/>
    <property type="match status" value="1"/>
</dbReference>
<dbReference type="InterPro" id="IPR003661">
    <property type="entry name" value="HisK_dim/P_dom"/>
</dbReference>
<name>A0ABZ2V246_9CYAN</name>
<evidence type="ECO:0000256" key="5">
    <source>
        <dbReference type="ARBA" id="ARBA00022679"/>
    </source>
</evidence>
<dbReference type="SUPFAM" id="SSF47384">
    <property type="entry name" value="Homodimeric domain of signal transducing histidine kinase"/>
    <property type="match status" value="1"/>
</dbReference>
<keyword evidence="12" id="KW-0067">ATP-binding</keyword>
<dbReference type="SMART" id="SM00304">
    <property type="entry name" value="HAMP"/>
    <property type="match status" value="1"/>
</dbReference>
<evidence type="ECO:0000256" key="4">
    <source>
        <dbReference type="ARBA" id="ARBA00022553"/>
    </source>
</evidence>
<comment type="catalytic activity">
    <reaction evidence="1">
        <text>ATP + protein L-histidine = ADP + protein N-phospho-L-histidine.</text>
        <dbReference type="EC" id="2.7.13.3"/>
    </reaction>
</comment>
<dbReference type="SUPFAM" id="SSF158472">
    <property type="entry name" value="HAMP domain-like"/>
    <property type="match status" value="1"/>
</dbReference>
<dbReference type="InterPro" id="IPR003660">
    <property type="entry name" value="HAMP_dom"/>
</dbReference>
<dbReference type="PRINTS" id="PR00344">
    <property type="entry name" value="BCTRLSENSOR"/>
</dbReference>
<dbReference type="InterPro" id="IPR036890">
    <property type="entry name" value="HATPase_C_sf"/>
</dbReference>
<dbReference type="Gene3D" id="1.10.287.130">
    <property type="match status" value="1"/>
</dbReference>
<dbReference type="RefSeq" id="WP_353932638.1">
    <property type="nucleotide sequence ID" value="NZ_CP150886.1"/>
</dbReference>
<comment type="subcellular location">
    <subcellularLocation>
        <location evidence="2">Membrane</location>
    </subcellularLocation>
</comment>
<keyword evidence="12" id="KW-0547">Nucleotide-binding</keyword>
<feature type="domain" description="Histidine kinase" evidence="10">
    <location>
        <begin position="328"/>
        <end position="586"/>
    </location>
</feature>
<keyword evidence="9" id="KW-0812">Transmembrane</keyword>
<proteinExistence type="predicted"/>
<evidence type="ECO:0000256" key="2">
    <source>
        <dbReference type="ARBA" id="ARBA00004370"/>
    </source>
</evidence>
<dbReference type="Pfam" id="PF02518">
    <property type="entry name" value="HATPase_c"/>
    <property type="match status" value="1"/>
</dbReference>
<dbReference type="PANTHER" id="PTHR43065">
    <property type="entry name" value="SENSOR HISTIDINE KINASE"/>
    <property type="match status" value="1"/>
</dbReference>
<dbReference type="SMART" id="SM00388">
    <property type="entry name" value="HisKA"/>
    <property type="match status" value="1"/>
</dbReference>
<dbReference type="InterPro" id="IPR005467">
    <property type="entry name" value="His_kinase_dom"/>
</dbReference>
<keyword evidence="9" id="KW-0472">Membrane</keyword>
<reference evidence="12 13" key="1">
    <citation type="submission" date="2024-04" db="EMBL/GenBank/DDBJ databases">
        <title>Okeanomitos corallinicola gen. &amp; sp. nov. (Nostocales, Cyanobacteria), a new toxic marine heterocyst-forming cyanobacterium from a coral reef.</title>
        <authorList>
            <person name="Li H."/>
            <person name="Li R."/>
            <person name="Kang J."/>
            <person name="Hii K.S."/>
            <person name="Mohamed H.F."/>
            <person name="Xu X."/>
            <person name="Luo Z."/>
        </authorList>
    </citation>
    <scope>NUCLEOTIDE SEQUENCE [LARGE SCALE GENOMIC DNA]</scope>
    <source>
        <strain evidence="12 13">TIOX110</strain>
    </source>
</reference>
<evidence type="ECO:0000313" key="12">
    <source>
        <dbReference type="EMBL" id="WZB89743.1"/>
    </source>
</evidence>